<dbReference type="EnsemblMetazoa" id="AQUA014912-RA">
    <property type="protein sequence ID" value="AQUA014912-PA"/>
    <property type="gene ID" value="AQUA014912"/>
</dbReference>
<sequence length="55" mass="6420">MLRTTNPYTPHTHPGQTQCDTQCEIMWPRVVVLLENPQSTHHFFAFQPALPDWSN</sequence>
<dbReference type="Proteomes" id="UP000076407">
    <property type="component" value="Unassembled WGS sequence"/>
</dbReference>
<protein>
    <submittedName>
        <fullName evidence="1">Uncharacterized protein</fullName>
    </submittedName>
</protein>
<name>A0A182XSV7_ANOQN</name>
<proteinExistence type="predicted"/>
<organism evidence="1 2">
    <name type="scientific">Anopheles quadriannulatus</name>
    <name type="common">Mosquito</name>
    <dbReference type="NCBI Taxonomy" id="34691"/>
    <lineage>
        <taxon>Eukaryota</taxon>
        <taxon>Metazoa</taxon>
        <taxon>Ecdysozoa</taxon>
        <taxon>Arthropoda</taxon>
        <taxon>Hexapoda</taxon>
        <taxon>Insecta</taxon>
        <taxon>Pterygota</taxon>
        <taxon>Neoptera</taxon>
        <taxon>Endopterygota</taxon>
        <taxon>Diptera</taxon>
        <taxon>Nematocera</taxon>
        <taxon>Culicoidea</taxon>
        <taxon>Culicidae</taxon>
        <taxon>Anophelinae</taxon>
        <taxon>Anopheles</taxon>
    </lineage>
</organism>
<dbReference type="VEuPathDB" id="VectorBase:AQUA014912"/>
<keyword evidence="2" id="KW-1185">Reference proteome</keyword>
<evidence type="ECO:0000313" key="2">
    <source>
        <dbReference type="Proteomes" id="UP000076407"/>
    </source>
</evidence>
<reference evidence="1" key="1">
    <citation type="submission" date="2020-05" db="UniProtKB">
        <authorList>
            <consortium name="EnsemblMetazoa"/>
        </authorList>
    </citation>
    <scope>IDENTIFICATION</scope>
    <source>
        <strain evidence="1">SANGQUA</strain>
    </source>
</reference>
<accession>A0A182XSV7</accession>
<evidence type="ECO:0000313" key="1">
    <source>
        <dbReference type="EnsemblMetazoa" id="AQUA014912-PA"/>
    </source>
</evidence>
<dbReference type="AlphaFoldDB" id="A0A182XSV7"/>